<reference evidence="2" key="2">
    <citation type="journal article" date="2021" name="PeerJ">
        <title>Extensive microbial diversity within the chicken gut microbiome revealed by metagenomics and culture.</title>
        <authorList>
            <person name="Gilroy R."/>
            <person name="Ravi A."/>
            <person name="Getino M."/>
            <person name="Pursley I."/>
            <person name="Horton D.L."/>
            <person name="Alikhan N.F."/>
            <person name="Baker D."/>
            <person name="Gharbi K."/>
            <person name="Hall N."/>
            <person name="Watson M."/>
            <person name="Adriaenssens E.M."/>
            <person name="Foster-Nyarko E."/>
            <person name="Jarju S."/>
            <person name="Secka A."/>
            <person name="Antonio M."/>
            <person name="Oren A."/>
            <person name="Chaudhuri R.R."/>
            <person name="La Ragione R."/>
            <person name="Hildebrand F."/>
            <person name="Pallen M.J."/>
        </authorList>
    </citation>
    <scope>NUCLEOTIDE SEQUENCE</scope>
    <source>
        <strain evidence="2">17073</strain>
    </source>
</reference>
<sequence>MANSNNTRERSHEKREDIRPLEKINYVLMGISAALIILGFFLISGDPTTEEKFNPDIFSTVRTAVGPTISFLGFVMMFFAILYKKK</sequence>
<feature type="transmembrane region" description="Helical" evidence="1">
    <location>
        <begin position="24"/>
        <end position="44"/>
    </location>
</feature>
<keyword evidence="1" id="KW-0812">Transmembrane</keyword>
<accession>A0A9D1IKX6</accession>
<feature type="transmembrane region" description="Helical" evidence="1">
    <location>
        <begin position="64"/>
        <end position="83"/>
    </location>
</feature>
<evidence type="ECO:0000256" key="1">
    <source>
        <dbReference type="SAM" id="Phobius"/>
    </source>
</evidence>
<gene>
    <name evidence="2" type="ORF">IAD18_04190</name>
</gene>
<dbReference type="AlphaFoldDB" id="A0A9D1IKX6"/>
<keyword evidence="1" id="KW-1133">Transmembrane helix</keyword>
<protein>
    <submittedName>
        <fullName evidence="2">DUF3098 domain-containing protein</fullName>
    </submittedName>
</protein>
<organism evidence="2 3">
    <name type="scientific">Candidatus Limisoma intestinavium</name>
    <dbReference type="NCBI Taxonomy" id="2840856"/>
    <lineage>
        <taxon>Bacteria</taxon>
        <taxon>Pseudomonadati</taxon>
        <taxon>Bacteroidota</taxon>
        <taxon>Bacteroidia</taxon>
        <taxon>Bacteroidales</taxon>
        <taxon>Candidatus Limisoma</taxon>
    </lineage>
</organism>
<dbReference type="Proteomes" id="UP000824076">
    <property type="component" value="Unassembled WGS sequence"/>
</dbReference>
<keyword evidence="1" id="KW-0472">Membrane</keyword>
<dbReference type="Pfam" id="PF11297">
    <property type="entry name" value="DUF3098"/>
    <property type="match status" value="1"/>
</dbReference>
<dbReference type="EMBL" id="DVMS01000120">
    <property type="protein sequence ID" value="HIU38850.1"/>
    <property type="molecule type" value="Genomic_DNA"/>
</dbReference>
<dbReference type="InterPro" id="IPR021448">
    <property type="entry name" value="DUF3098"/>
</dbReference>
<reference evidence="2" key="1">
    <citation type="submission" date="2020-10" db="EMBL/GenBank/DDBJ databases">
        <authorList>
            <person name="Gilroy R."/>
        </authorList>
    </citation>
    <scope>NUCLEOTIDE SEQUENCE</scope>
    <source>
        <strain evidence="2">17073</strain>
    </source>
</reference>
<evidence type="ECO:0000313" key="3">
    <source>
        <dbReference type="Proteomes" id="UP000824076"/>
    </source>
</evidence>
<comment type="caution">
    <text evidence="2">The sequence shown here is derived from an EMBL/GenBank/DDBJ whole genome shotgun (WGS) entry which is preliminary data.</text>
</comment>
<name>A0A9D1IKX6_9BACT</name>
<proteinExistence type="predicted"/>
<evidence type="ECO:0000313" key="2">
    <source>
        <dbReference type="EMBL" id="HIU38850.1"/>
    </source>
</evidence>